<organism evidence="3 4">
    <name type="scientific">Truncatella angustata</name>
    <dbReference type="NCBI Taxonomy" id="152316"/>
    <lineage>
        <taxon>Eukaryota</taxon>
        <taxon>Fungi</taxon>
        <taxon>Dikarya</taxon>
        <taxon>Ascomycota</taxon>
        <taxon>Pezizomycotina</taxon>
        <taxon>Sordariomycetes</taxon>
        <taxon>Xylariomycetidae</taxon>
        <taxon>Amphisphaeriales</taxon>
        <taxon>Sporocadaceae</taxon>
        <taxon>Truncatella</taxon>
    </lineage>
</organism>
<evidence type="ECO:0000256" key="2">
    <source>
        <dbReference type="SAM" id="Phobius"/>
    </source>
</evidence>
<evidence type="ECO:0000313" key="3">
    <source>
        <dbReference type="EMBL" id="KAH6645301.1"/>
    </source>
</evidence>
<feature type="region of interest" description="Disordered" evidence="1">
    <location>
        <begin position="68"/>
        <end position="123"/>
    </location>
</feature>
<feature type="compositionally biased region" description="Basic and acidic residues" evidence="1">
    <location>
        <begin position="224"/>
        <end position="239"/>
    </location>
</feature>
<feature type="region of interest" description="Disordered" evidence="1">
    <location>
        <begin position="306"/>
        <end position="461"/>
    </location>
</feature>
<dbReference type="RefSeq" id="XP_045951815.1">
    <property type="nucleotide sequence ID" value="XM_046100951.1"/>
</dbReference>
<protein>
    <submittedName>
        <fullName evidence="3">Uncharacterized protein</fullName>
    </submittedName>
</protein>
<feature type="transmembrane region" description="Helical" evidence="2">
    <location>
        <begin position="38"/>
        <end position="59"/>
    </location>
</feature>
<keyword evidence="2" id="KW-1133">Transmembrane helix</keyword>
<name>A0A9P8RJM2_9PEZI</name>
<keyword evidence="4" id="KW-1185">Reference proteome</keyword>
<accession>A0A9P8RJM2</accession>
<comment type="caution">
    <text evidence="3">The sequence shown here is derived from an EMBL/GenBank/DDBJ whole genome shotgun (WGS) entry which is preliminary data.</text>
</comment>
<keyword evidence="2" id="KW-0472">Membrane</keyword>
<evidence type="ECO:0000256" key="1">
    <source>
        <dbReference type="SAM" id="MobiDB-lite"/>
    </source>
</evidence>
<evidence type="ECO:0000313" key="4">
    <source>
        <dbReference type="Proteomes" id="UP000758603"/>
    </source>
</evidence>
<feature type="compositionally biased region" description="Basic and acidic residues" evidence="1">
    <location>
        <begin position="189"/>
        <end position="201"/>
    </location>
</feature>
<sequence>MHIPYRIGMPTRLGGIGFEKRALGSGNNTNNTNKPSTVVIIVSCCAGAIFVMAVIYAYIKVRKNKKSRKGPSKRYAYSQTSGNDDSTSGTSRSARAGSNAAAQSNRNGNNETTTVDRNTSVRSIMTLPVYRTKPNDNEQVLGREGERGGVDVVLEMPTAEEHEALREDEMETMYQIRVARRSQIADREERRQLRRDARQRGDSVALRDLNERARVASQSNTVSDLREEQQRLRNQRERAVSSVSYEGLGVARHDGTRLRANSQESERVGLLSDAASISLSTRSPSAISHRRERSASSLLSFDSAQDLEVPGSRSAAATPRRLSTQHSGGTAGSSPEIIGEADLGDFEIPTHDPPRYDDVDLDDTRSGATTPVSFNEPPPGYTGPSDARDQSLNAQVADMVDSIGAEGDLGARSSTSNRLSRNSSNSSRIPFPRLPSISLDDIPQIVVEPSSAYPRDRSQDR</sequence>
<feature type="compositionally biased region" description="Basic and acidic residues" evidence="1">
    <location>
        <begin position="348"/>
        <end position="365"/>
    </location>
</feature>
<feature type="compositionally biased region" description="Low complexity" evidence="1">
    <location>
        <begin position="78"/>
        <end position="110"/>
    </location>
</feature>
<dbReference type="EMBL" id="JAGPXC010000011">
    <property type="protein sequence ID" value="KAH6645301.1"/>
    <property type="molecule type" value="Genomic_DNA"/>
</dbReference>
<feature type="compositionally biased region" description="Polar residues" evidence="1">
    <location>
        <begin position="111"/>
        <end position="123"/>
    </location>
</feature>
<dbReference type="Proteomes" id="UP000758603">
    <property type="component" value="Unassembled WGS sequence"/>
</dbReference>
<feature type="region of interest" description="Disordered" evidence="1">
    <location>
        <begin position="189"/>
        <end position="242"/>
    </location>
</feature>
<gene>
    <name evidence="3" type="ORF">BKA67DRAFT_541531</name>
</gene>
<dbReference type="AlphaFoldDB" id="A0A9P8RJM2"/>
<proteinExistence type="predicted"/>
<keyword evidence="2" id="KW-0812">Transmembrane</keyword>
<reference evidence="3" key="1">
    <citation type="journal article" date="2021" name="Nat. Commun.">
        <title>Genetic determinants of endophytism in the Arabidopsis root mycobiome.</title>
        <authorList>
            <person name="Mesny F."/>
            <person name="Miyauchi S."/>
            <person name="Thiergart T."/>
            <person name="Pickel B."/>
            <person name="Atanasova L."/>
            <person name="Karlsson M."/>
            <person name="Huettel B."/>
            <person name="Barry K.W."/>
            <person name="Haridas S."/>
            <person name="Chen C."/>
            <person name="Bauer D."/>
            <person name="Andreopoulos W."/>
            <person name="Pangilinan J."/>
            <person name="LaButti K."/>
            <person name="Riley R."/>
            <person name="Lipzen A."/>
            <person name="Clum A."/>
            <person name="Drula E."/>
            <person name="Henrissat B."/>
            <person name="Kohler A."/>
            <person name="Grigoriev I.V."/>
            <person name="Martin F.M."/>
            <person name="Hacquard S."/>
        </authorList>
    </citation>
    <scope>NUCLEOTIDE SEQUENCE</scope>
    <source>
        <strain evidence="3">MPI-SDFR-AT-0073</strain>
    </source>
</reference>
<feature type="compositionally biased region" description="Low complexity" evidence="1">
    <location>
        <begin position="412"/>
        <end position="428"/>
    </location>
</feature>
<dbReference type="GeneID" id="70129843"/>
<dbReference type="OrthoDB" id="5376312at2759"/>